<reference evidence="2" key="1">
    <citation type="submission" date="2020-10" db="EMBL/GenBank/DDBJ databases">
        <authorList>
            <person name="Gilroy R."/>
        </authorList>
    </citation>
    <scope>NUCLEOTIDE SEQUENCE</scope>
    <source>
        <strain evidence="2">ChiGjej1B1-19959</strain>
    </source>
</reference>
<dbReference type="EMBL" id="DVMW01000049">
    <property type="protein sequence ID" value="HIU36638.1"/>
    <property type="molecule type" value="Genomic_DNA"/>
</dbReference>
<reference evidence="2" key="2">
    <citation type="journal article" date="2021" name="PeerJ">
        <title>Extensive microbial diversity within the chicken gut microbiome revealed by metagenomics and culture.</title>
        <authorList>
            <person name="Gilroy R."/>
            <person name="Ravi A."/>
            <person name="Getino M."/>
            <person name="Pursley I."/>
            <person name="Horton D.L."/>
            <person name="Alikhan N.F."/>
            <person name="Baker D."/>
            <person name="Gharbi K."/>
            <person name="Hall N."/>
            <person name="Watson M."/>
            <person name="Adriaenssens E.M."/>
            <person name="Foster-Nyarko E."/>
            <person name="Jarju S."/>
            <person name="Secka A."/>
            <person name="Antonio M."/>
            <person name="Oren A."/>
            <person name="Chaudhuri R.R."/>
            <person name="La Ragione R."/>
            <person name="Hildebrand F."/>
            <person name="Pallen M.J."/>
        </authorList>
    </citation>
    <scope>NUCLEOTIDE SEQUENCE</scope>
    <source>
        <strain evidence="2">ChiGjej1B1-19959</strain>
    </source>
</reference>
<dbReference type="InterPro" id="IPR025117">
    <property type="entry name" value="DUF4037"/>
</dbReference>
<comment type="caution">
    <text evidence="2">The sequence shown here is derived from an EMBL/GenBank/DDBJ whole genome shotgun (WGS) entry which is preliminary data.</text>
</comment>
<dbReference type="AlphaFoldDB" id="A0A9D1IG51"/>
<evidence type="ECO:0000313" key="3">
    <source>
        <dbReference type="Proteomes" id="UP000824071"/>
    </source>
</evidence>
<protein>
    <submittedName>
        <fullName evidence="2">DUF4037 domain-containing protein</fullName>
    </submittedName>
</protein>
<proteinExistence type="predicted"/>
<sequence length="310" mass="34987">MQGLELARRYFEAYGLPLLDNAFAAEKDRVAAGLVGLGSECFGFDDALSRDHDFEAGFCFWLTDAADADFGFRLMRAYNRLPREFLGVKMQQHSIYGNSRVGVFRISDFYRTLIGLPRAPETNEEWLYTPEYALANASNGAVFYDGEGAFSAVRKALCAYYPEDVRRKKLAAVLCFLAQSGQYNFTRCLRHGEPGAAALARGEFVGHALHLLFLLARRYSPFYKWQFRAARETGMLPGVPDRLERLLQTPADERAGEEMERLADVFLTELERQGILQKRAGETYLEPYALAVQDTIGDRALRAMHVMEGV</sequence>
<accession>A0A9D1IG51</accession>
<evidence type="ECO:0000259" key="1">
    <source>
        <dbReference type="Pfam" id="PF13228"/>
    </source>
</evidence>
<organism evidence="2 3">
    <name type="scientific">Candidatus Fimenecus excrementigallinarum</name>
    <dbReference type="NCBI Taxonomy" id="2840816"/>
    <lineage>
        <taxon>Bacteria</taxon>
        <taxon>Bacillati</taxon>
        <taxon>Bacillota</taxon>
        <taxon>Clostridia</taxon>
        <taxon>Candidatus Fimenecus</taxon>
    </lineage>
</organism>
<dbReference type="Proteomes" id="UP000824071">
    <property type="component" value="Unassembled WGS sequence"/>
</dbReference>
<dbReference type="Pfam" id="PF13228">
    <property type="entry name" value="DUF4037"/>
    <property type="match status" value="1"/>
</dbReference>
<feature type="domain" description="DUF4037" evidence="1">
    <location>
        <begin position="126"/>
        <end position="225"/>
    </location>
</feature>
<name>A0A9D1IG51_9FIRM</name>
<gene>
    <name evidence="2" type="ORF">IAC53_08550</name>
</gene>
<evidence type="ECO:0000313" key="2">
    <source>
        <dbReference type="EMBL" id="HIU36638.1"/>
    </source>
</evidence>